<sequence>MSKPVRFALAQISTVSAPSGPPSHENPHSSSPFPTLDHNLILVAKAVQKAKAENADIVVFPEYFLQGIVNERRQYLTYPSRHLQAYLASLASHHGICIVGSIVHGHLTSSASASAIPKTSPFSHLPLDPLTASSALGNKITAAQLEWAKFLESHPISSEDAAAPELKNTAVFIDSKGQLCGQYVKRNLWHPEREYLTPGEEEHAVFDTPYGKVGFLICWDLSHPAAAQALSDQGADIIIAPTYWLSTDSEPLIHNHQHSPDYETQILSSLCLARAFETETVLVMCNPGGDPSEGFMGSSGVWVALRGLVGGCGVQEDVKVVEIDLAVLKDARATYKIREDFSKKEAS</sequence>
<dbReference type="InterPro" id="IPR050345">
    <property type="entry name" value="Aliph_Amidase/BUP"/>
</dbReference>
<proteinExistence type="predicted"/>
<dbReference type="Proteomes" id="UP000193986">
    <property type="component" value="Unassembled WGS sequence"/>
</dbReference>
<dbReference type="EMBL" id="MCFC01000016">
    <property type="protein sequence ID" value="ORY31263.1"/>
    <property type="molecule type" value="Genomic_DNA"/>
</dbReference>
<evidence type="ECO:0000313" key="4">
    <source>
        <dbReference type="Proteomes" id="UP000193986"/>
    </source>
</evidence>
<name>A0A1Y2B8W3_9TREE</name>
<dbReference type="OrthoDB" id="412018at2759"/>
<dbReference type="InParanoid" id="A0A1Y2B8W3"/>
<dbReference type="STRING" id="71784.A0A1Y2B8W3"/>
<dbReference type="InterPro" id="IPR003010">
    <property type="entry name" value="C-N_Hydrolase"/>
</dbReference>
<accession>A0A1Y2B8W3</accession>
<evidence type="ECO:0000256" key="1">
    <source>
        <dbReference type="ARBA" id="ARBA00022801"/>
    </source>
</evidence>
<dbReference type="PANTHER" id="PTHR43674:SF16">
    <property type="entry name" value="CARBON-NITROGEN FAMILY, PUTATIVE (AFU_ORTHOLOGUE AFUA_5G02350)-RELATED"/>
    <property type="match status" value="1"/>
</dbReference>
<evidence type="ECO:0000313" key="3">
    <source>
        <dbReference type="EMBL" id="ORY31263.1"/>
    </source>
</evidence>
<dbReference type="PROSITE" id="PS50263">
    <property type="entry name" value="CN_HYDROLASE"/>
    <property type="match status" value="1"/>
</dbReference>
<reference evidence="3 4" key="1">
    <citation type="submission" date="2016-07" db="EMBL/GenBank/DDBJ databases">
        <title>Pervasive Adenine N6-methylation of Active Genes in Fungi.</title>
        <authorList>
            <consortium name="DOE Joint Genome Institute"/>
            <person name="Mondo S.J."/>
            <person name="Dannebaum R.O."/>
            <person name="Kuo R.C."/>
            <person name="Labutti K."/>
            <person name="Haridas S."/>
            <person name="Kuo A."/>
            <person name="Salamov A."/>
            <person name="Ahrendt S.R."/>
            <person name="Lipzen A."/>
            <person name="Sullivan W."/>
            <person name="Andreopoulos W.B."/>
            <person name="Clum A."/>
            <person name="Lindquist E."/>
            <person name="Daum C."/>
            <person name="Ramamoorthy G.K."/>
            <person name="Gryganskyi A."/>
            <person name="Culley D."/>
            <person name="Magnuson J.K."/>
            <person name="James T.Y."/>
            <person name="O'Malley M.A."/>
            <person name="Stajich J.E."/>
            <person name="Spatafora J.W."/>
            <person name="Visel A."/>
            <person name="Grigoriev I.V."/>
        </authorList>
    </citation>
    <scope>NUCLEOTIDE SEQUENCE [LARGE SCALE GENOMIC DNA]</scope>
    <source>
        <strain evidence="3 4">68-887.2</strain>
    </source>
</reference>
<dbReference type="PANTHER" id="PTHR43674">
    <property type="entry name" value="NITRILASE C965.09-RELATED"/>
    <property type="match status" value="1"/>
</dbReference>
<dbReference type="CDD" id="cd07197">
    <property type="entry name" value="nitrilase"/>
    <property type="match status" value="1"/>
</dbReference>
<evidence type="ECO:0000259" key="2">
    <source>
        <dbReference type="PROSITE" id="PS50263"/>
    </source>
</evidence>
<organism evidence="3 4">
    <name type="scientific">Naematelia encephala</name>
    <dbReference type="NCBI Taxonomy" id="71784"/>
    <lineage>
        <taxon>Eukaryota</taxon>
        <taxon>Fungi</taxon>
        <taxon>Dikarya</taxon>
        <taxon>Basidiomycota</taxon>
        <taxon>Agaricomycotina</taxon>
        <taxon>Tremellomycetes</taxon>
        <taxon>Tremellales</taxon>
        <taxon>Naemateliaceae</taxon>
        <taxon>Naematelia</taxon>
    </lineage>
</organism>
<dbReference type="GO" id="GO:0016811">
    <property type="term" value="F:hydrolase activity, acting on carbon-nitrogen (but not peptide) bonds, in linear amides"/>
    <property type="evidence" value="ECO:0007669"/>
    <property type="project" value="TreeGrafter"/>
</dbReference>
<dbReference type="Pfam" id="PF00795">
    <property type="entry name" value="CN_hydrolase"/>
    <property type="match status" value="2"/>
</dbReference>
<dbReference type="AlphaFoldDB" id="A0A1Y2B8W3"/>
<keyword evidence="1 3" id="KW-0378">Hydrolase</keyword>
<dbReference type="InterPro" id="IPR036526">
    <property type="entry name" value="C-N_Hydrolase_sf"/>
</dbReference>
<protein>
    <submittedName>
        <fullName evidence="3">Carbon-nitrogen hydrolase</fullName>
    </submittedName>
</protein>
<feature type="domain" description="CN hydrolase" evidence="2">
    <location>
        <begin position="5"/>
        <end position="325"/>
    </location>
</feature>
<gene>
    <name evidence="3" type="ORF">BCR39DRAFT_527188</name>
</gene>
<dbReference type="SUPFAM" id="SSF56317">
    <property type="entry name" value="Carbon-nitrogen hydrolase"/>
    <property type="match status" value="1"/>
</dbReference>
<dbReference type="Gene3D" id="3.60.110.10">
    <property type="entry name" value="Carbon-nitrogen hydrolase"/>
    <property type="match status" value="1"/>
</dbReference>
<comment type="caution">
    <text evidence="3">The sequence shown here is derived from an EMBL/GenBank/DDBJ whole genome shotgun (WGS) entry which is preliminary data.</text>
</comment>
<keyword evidence="4" id="KW-1185">Reference proteome</keyword>